<evidence type="ECO:0000313" key="3">
    <source>
        <dbReference type="Proteomes" id="UP000070371"/>
    </source>
</evidence>
<organism evidence="2 3">
    <name type="scientific">Falsihalocynthiibacter arcticus</name>
    <dbReference type="NCBI Taxonomy" id="1579316"/>
    <lineage>
        <taxon>Bacteria</taxon>
        <taxon>Pseudomonadati</taxon>
        <taxon>Pseudomonadota</taxon>
        <taxon>Alphaproteobacteria</taxon>
        <taxon>Rhodobacterales</taxon>
        <taxon>Roseobacteraceae</taxon>
        <taxon>Falsihalocynthiibacter</taxon>
    </lineage>
</organism>
<dbReference type="PANTHER" id="PTHR43798:SF33">
    <property type="entry name" value="HYDROLASE, PUTATIVE (AFU_ORTHOLOGUE AFUA_2G14860)-RELATED"/>
    <property type="match status" value="1"/>
</dbReference>
<accession>A0A126UYZ2</accession>
<dbReference type="PANTHER" id="PTHR43798">
    <property type="entry name" value="MONOACYLGLYCEROL LIPASE"/>
    <property type="match status" value="1"/>
</dbReference>
<evidence type="ECO:0000259" key="1">
    <source>
        <dbReference type="Pfam" id="PF00561"/>
    </source>
</evidence>
<feature type="domain" description="AB hydrolase-1" evidence="1">
    <location>
        <begin position="59"/>
        <end position="292"/>
    </location>
</feature>
<evidence type="ECO:0000313" key="2">
    <source>
        <dbReference type="EMBL" id="AML50659.1"/>
    </source>
</evidence>
<dbReference type="KEGG" id="hat:RC74_04620"/>
<reference evidence="2 3" key="1">
    <citation type="submission" date="2016-02" db="EMBL/GenBank/DDBJ databases">
        <title>Complete genome sequence of Halocynthiibacter arcticus PAMC 20958t from arctic marine sediment.</title>
        <authorList>
            <person name="Lee Y.M."/>
            <person name="Baek K."/>
            <person name="Lee H.K."/>
            <person name="Shin S.C."/>
        </authorList>
    </citation>
    <scope>NUCLEOTIDE SEQUENCE [LARGE SCALE GENOMIC DNA]</scope>
    <source>
        <strain evidence="2">PAMC 20958</strain>
    </source>
</reference>
<dbReference type="EMBL" id="CP014327">
    <property type="protein sequence ID" value="AML50659.1"/>
    <property type="molecule type" value="Genomic_DNA"/>
</dbReference>
<dbReference type="InterPro" id="IPR029058">
    <property type="entry name" value="AB_hydrolase_fold"/>
</dbReference>
<dbReference type="PRINTS" id="PR00111">
    <property type="entry name" value="ABHYDROLASE"/>
</dbReference>
<sequence length="308" mass="33802">MLWFLFVLVLVAVATPLVIERQRRPISRAMQADAPGRFAKLTRGVTHYQWAGPENGRQIVCIHGLTTPSYVWTALVKGFVRMGFRVLTYDLYGRGLSARPEGLQDPEFFRQQLAELLEDQEVDEGGILVGYSMGGAIAVDYTQTHPQMVERLILLATAGLGATVSPFVKFMINVPVIGDGLMYTFGGNLFGKSSRAMNAALAAAPNMHPWPMEERQSQGFLPAVLSSYRHTLSVDQLGAHRAITKNGTPVLAIWGDEDSAIPLSAMGRLAEVNRAAYQDVLKGADHGLLLTHSDEIIPIVQEFLREAV</sequence>
<dbReference type="Gene3D" id="3.40.50.1820">
    <property type="entry name" value="alpha/beta hydrolase"/>
    <property type="match status" value="1"/>
</dbReference>
<dbReference type="OrthoDB" id="7267294at2"/>
<gene>
    <name evidence="2" type="ORF">RC74_04620</name>
</gene>
<dbReference type="GO" id="GO:0016020">
    <property type="term" value="C:membrane"/>
    <property type="evidence" value="ECO:0007669"/>
    <property type="project" value="TreeGrafter"/>
</dbReference>
<dbReference type="InterPro" id="IPR050266">
    <property type="entry name" value="AB_hydrolase_sf"/>
</dbReference>
<keyword evidence="3" id="KW-1185">Reference proteome</keyword>
<dbReference type="SUPFAM" id="SSF53474">
    <property type="entry name" value="alpha/beta-Hydrolases"/>
    <property type="match status" value="1"/>
</dbReference>
<dbReference type="InterPro" id="IPR000073">
    <property type="entry name" value="AB_hydrolase_1"/>
</dbReference>
<dbReference type="RefSeq" id="WP_039002414.1">
    <property type="nucleotide sequence ID" value="NZ_CP014327.1"/>
</dbReference>
<dbReference type="Pfam" id="PF00561">
    <property type="entry name" value="Abhydrolase_1"/>
    <property type="match status" value="1"/>
</dbReference>
<dbReference type="Proteomes" id="UP000070371">
    <property type="component" value="Chromosome"/>
</dbReference>
<proteinExistence type="predicted"/>
<protein>
    <recommendedName>
        <fullName evidence="1">AB hydrolase-1 domain-containing protein</fullName>
    </recommendedName>
</protein>
<dbReference type="AlphaFoldDB" id="A0A126UYZ2"/>
<dbReference type="STRING" id="1579316.RC74_04620"/>
<name>A0A126UYZ2_9RHOB</name>